<name>A0A9P9BH71_9PEZI</name>
<protein>
    <submittedName>
        <fullName evidence="1">Uncharacterized protein</fullName>
    </submittedName>
</protein>
<organism evidence="1 2">
    <name type="scientific">Microdochium trichocladiopsis</name>
    <dbReference type="NCBI Taxonomy" id="1682393"/>
    <lineage>
        <taxon>Eukaryota</taxon>
        <taxon>Fungi</taxon>
        <taxon>Dikarya</taxon>
        <taxon>Ascomycota</taxon>
        <taxon>Pezizomycotina</taxon>
        <taxon>Sordariomycetes</taxon>
        <taxon>Xylariomycetidae</taxon>
        <taxon>Xylariales</taxon>
        <taxon>Microdochiaceae</taxon>
        <taxon>Microdochium</taxon>
    </lineage>
</organism>
<dbReference type="GeneID" id="70185601"/>
<keyword evidence="2" id="KW-1185">Reference proteome</keyword>
<comment type="caution">
    <text evidence="1">The sequence shown here is derived from an EMBL/GenBank/DDBJ whole genome shotgun (WGS) entry which is preliminary data.</text>
</comment>
<dbReference type="EMBL" id="JAGTJQ010000018">
    <property type="protein sequence ID" value="KAH7009344.1"/>
    <property type="molecule type" value="Genomic_DNA"/>
</dbReference>
<reference evidence="1" key="1">
    <citation type="journal article" date="2021" name="Nat. Commun.">
        <title>Genetic determinants of endophytism in the Arabidopsis root mycobiome.</title>
        <authorList>
            <person name="Mesny F."/>
            <person name="Miyauchi S."/>
            <person name="Thiergart T."/>
            <person name="Pickel B."/>
            <person name="Atanasova L."/>
            <person name="Karlsson M."/>
            <person name="Huettel B."/>
            <person name="Barry K.W."/>
            <person name="Haridas S."/>
            <person name="Chen C."/>
            <person name="Bauer D."/>
            <person name="Andreopoulos W."/>
            <person name="Pangilinan J."/>
            <person name="LaButti K."/>
            <person name="Riley R."/>
            <person name="Lipzen A."/>
            <person name="Clum A."/>
            <person name="Drula E."/>
            <person name="Henrissat B."/>
            <person name="Kohler A."/>
            <person name="Grigoriev I.V."/>
            <person name="Martin F.M."/>
            <person name="Hacquard S."/>
        </authorList>
    </citation>
    <scope>NUCLEOTIDE SEQUENCE</scope>
    <source>
        <strain evidence="1">MPI-CAGE-CH-0230</strain>
    </source>
</reference>
<dbReference type="RefSeq" id="XP_046003972.1">
    <property type="nucleotide sequence ID" value="XM_046156055.1"/>
</dbReference>
<evidence type="ECO:0000313" key="2">
    <source>
        <dbReference type="Proteomes" id="UP000756346"/>
    </source>
</evidence>
<dbReference type="OrthoDB" id="3223806at2759"/>
<sequence>MTIILDCCHAAHMARGPTSVKTIDPNNYRHVMSHIKKILPGLLSRNDWHYERNPYVISVVGAAISESAFEKQFENGESMGVLTEGLSDTLRASVDSGLSWRDVMRRVRDRMSRTCPEHRSTKTT</sequence>
<dbReference type="Proteomes" id="UP000756346">
    <property type="component" value="Unassembled WGS sequence"/>
</dbReference>
<accession>A0A9P9BH71</accession>
<proteinExistence type="predicted"/>
<dbReference type="AlphaFoldDB" id="A0A9P9BH71"/>
<dbReference type="Gene3D" id="3.40.50.1460">
    <property type="match status" value="1"/>
</dbReference>
<gene>
    <name evidence="1" type="ORF">B0I36DRAFT_342098</name>
</gene>
<evidence type="ECO:0000313" key="1">
    <source>
        <dbReference type="EMBL" id="KAH7009344.1"/>
    </source>
</evidence>